<evidence type="ECO:0000313" key="3">
    <source>
        <dbReference type="Proteomes" id="UP000799771"/>
    </source>
</evidence>
<dbReference type="Proteomes" id="UP000799771">
    <property type="component" value="Unassembled WGS sequence"/>
</dbReference>
<dbReference type="RefSeq" id="XP_033518775.1">
    <property type="nucleotide sequence ID" value="XM_033670928.1"/>
</dbReference>
<dbReference type="EMBL" id="ML977519">
    <property type="protein sequence ID" value="KAF2124382.1"/>
    <property type="molecule type" value="Genomic_DNA"/>
</dbReference>
<gene>
    <name evidence="2" type="ORF">P153DRAFT_390420</name>
</gene>
<feature type="compositionally biased region" description="Basic and acidic residues" evidence="1">
    <location>
        <begin position="521"/>
        <end position="532"/>
    </location>
</feature>
<organism evidence="2 3">
    <name type="scientific">Dothidotthia symphoricarpi CBS 119687</name>
    <dbReference type="NCBI Taxonomy" id="1392245"/>
    <lineage>
        <taxon>Eukaryota</taxon>
        <taxon>Fungi</taxon>
        <taxon>Dikarya</taxon>
        <taxon>Ascomycota</taxon>
        <taxon>Pezizomycotina</taxon>
        <taxon>Dothideomycetes</taxon>
        <taxon>Pleosporomycetidae</taxon>
        <taxon>Pleosporales</taxon>
        <taxon>Dothidotthiaceae</taxon>
        <taxon>Dothidotthia</taxon>
    </lineage>
</organism>
<name>A0A6A5ZX99_9PLEO</name>
<protein>
    <submittedName>
        <fullName evidence="2">Uncharacterized protein</fullName>
    </submittedName>
</protein>
<feature type="compositionally biased region" description="Polar residues" evidence="1">
    <location>
        <begin position="42"/>
        <end position="72"/>
    </location>
</feature>
<keyword evidence="3" id="KW-1185">Reference proteome</keyword>
<dbReference type="AlphaFoldDB" id="A0A6A5ZX99"/>
<feature type="compositionally biased region" description="Polar residues" evidence="1">
    <location>
        <begin position="17"/>
        <end position="29"/>
    </location>
</feature>
<accession>A0A6A5ZX99</accession>
<evidence type="ECO:0000256" key="1">
    <source>
        <dbReference type="SAM" id="MobiDB-lite"/>
    </source>
</evidence>
<feature type="region of interest" description="Disordered" evidence="1">
    <location>
        <begin position="1"/>
        <end position="85"/>
    </location>
</feature>
<reference evidence="2" key="1">
    <citation type="journal article" date="2020" name="Stud. Mycol.">
        <title>101 Dothideomycetes genomes: a test case for predicting lifestyles and emergence of pathogens.</title>
        <authorList>
            <person name="Haridas S."/>
            <person name="Albert R."/>
            <person name="Binder M."/>
            <person name="Bloem J."/>
            <person name="Labutti K."/>
            <person name="Salamov A."/>
            <person name="Andreopoulos B."/>
            <person name="Baker S."/>
            <person name="Barry K."/>
            <person name="Bills G."/>
            <person name="Bluhm B."/>
            <person name="Cannon C."/>
            <person name="Castanera R."/>
            <person name="Culley D."/>
            <person name="Daum C."/>
            <person name="Ezra D."/>
            <person name="Gonzalez J."/>
            <person name="Henrissat B."/>
            <person name="Kuo A."/>
            <person name="Liang C."/>
            <person name="Lipzen A."/>
            <person name="Lutzoni F."/>
            <person name="Magnuson J."/>
            <person name="Mondo S."/>
            <person name="Nolan M."/>
            <person name="Ohm R."/>
            <person name="Pangilinan J."/>
            <person name="Park H.-J."/>
            <person name="Ramirez L."/>
            <person name="Alfaro M."/>
            <person name="Sun H."/>
            <person name="Tritt A."/>
            <person name="Yoshinaga Y."/>
            <person name="Zwiers L.-H."/>
            <person name="Turgeon B."/>
            <person name="Goodwin S."/>
            <person name="Spatafora J."/>
            <person name="Crous P."/>
            <person name="Grigoriev I."/>
        </authorList>
    </citation>
    <scope>NUCLEOTIDE SEQUENCE</scope>
    <source>
        <strain evidence="2">CBS 119687</strain>
    </source>
</reference>
<proteinExistence type="predicted"/>
<evidence type="ECO:0000313" key="2">
    <source>
        <dbReference type="EMBL" id="KAF2124382.1"/>
    </source>
</evidence>
<feature type="compositionally biased region" description="Basic residues" evidence="1">
    <location>
        <begin position="480"/>
        <end position="498"/>
    </location>
</feature>
<dbReference type="GeneID" id="54411360"/>
<feature type="compositionally biased region" description="Polar residues" evidence="1">
    <location>
        <begin position="536"/>
        <end position="545"/>
    </location>
</feature>
<sequence>MSQQDSQQAHVEDFVSRNASGSSEPTKVSQGGHEIQQHDSWMESSDNTTYPDLRSQESTKPTSSRQPVSRASPNPAYDRPVSGHLTGSTLESFDSWIFDDQFLTELPTPQTATQNRMVVSSVKKPYDSQPEVLDQSLDKQPLQYARQDAYVNPFMNPFSISNSLATPKTLYHEHEDDSFHYDPSQAGPADQFYGHMEDYLRQPIAPSVLGDSKIAREEVALGYPHFPADTIAPPPQYDHFKAAGNHMRNSHAMQPEHRSIAGQSYNAYQQHQQAERFKDLSQPSLHLPKLLPRPSQHQPPLAPPNQAPPASGSGIRLRFANRGEGLREMSIRPITWRSPRNDMTIPQTDAGRVVVVQRLLAAMIDITEAKDSGRSFQRRWATRSEDQPFYDLKDMEIVCWELAHIAERLHRNGPAELMMFDPDALKNNARTQDLTFEERIDNLCQLMRYSKARCDILMKGDSWELVVVQSKLMLQESKINRKQNTTRKKIQKLGRKALRRQERPEGEEEDSDAEGTALVDNVDKSAADDKTDPLLTHNTPISLNKPNHRRKRSAMESRLDDGENTSANDFKRVKQTPTPLEQAPNSA</sequence>
<feature type="region of interest" description="Disordered" evidence="1">
    <location>
        <begin position="285"/>
        <end position="316"/>
    </location>
</feature>
<feature type="region of interest" description="Disordered" evidence="1">
    <location>
        <begin position="479"/>
        <end position="587"/>
    </location>
</feature>
<feature type="compositionally biased region" description="Polar residues" evidence="1">
    <location>
        <begin position="575"/>
        <end position="587"/>
    </location>
</feature>
<dbReference type="OrthoDB" id="3795193at2759"/>